<dbReference type="InterPro" id="IPR040919">
    <property type="entry name" value="Asparaginase_C"/>
</dbReference>
<evidence type="ECO:0000259" key="7">
    <source>
        <dbReference type="Pfam" id="PF17763"/>
    </source>
</evidence>
<sequence>MTTTATLPLISVIATGGTIASTTTASGATTPSLGADALLEGTEAPGARLRPVNLMAVDSSSLTLADMQSISDEVRRQVEDDEVSAVIVLHGTDSMEESSLLTDLQLESSKPVIFTGSQFTAESEAPDGPANVAAALAAALDPANGGRGVLVAFGGRLLKAWGLTKASADRADAFRSVTDKPARRLHLPAPVAGMRVDTVAVVPGADATHLHASLEAGVQGIVLVGLGSGNASQSIVSAAWECQASDIPLVVSSRVPFGVLKASYGGGGGGHDLAVVGAIHAAVLRAGQARILLAALIANEATSEEIAAAFAAE</sequence>
<dbReference type="PANTHER" id="PTHR11707:SF28">
    <property type="entry name" value="60 KDA LYSOPHOSPHOLIPASE"/>
    <property type="match status" value="1"/>
</dbReference>
<dbReference type="GO" id="GO:0006520">
    <property type="term" value="P:amino acid metabolic process"/>
    <property type="evidence" value="ECO:0007669"/>
    <property type="project" value="InterPro"/>
</dbReference>
<dbReference type="Gene3D" id="3.40.50.1170">
    <property type="entry name" value="L-asparaginase, N-terminal domain"/>
    <property type="match status" value="1"/>
</dbReference>
<dbReference type="SMART" id="SM00870">
    <property type="entry name" value="Asparaginase"/>
    <property type="match status" value="1"/>
</dbReference>
<dbReference type="PROSITE" id="PS51732">
    <property type="entry name" value="ASN_GLN_ASE_3"/>
    <property type="match status" value="1"/>
</dbReference>
<dbReference type="InterPro" id="IPR036152">
    <property type="entry name" value="Asp/glu_Ase-like_sf"/>
</dbReference>
<keyword evidence="9" id="KW-1185">Reference proteome</keyword>
<dbReference type="GO" id="GO:0004067">
    <property type="term" value="F:asparaginase activity"/>
    <property type="evidence" value="ECO:0007669"/>
    <property type="project" value="UniProtKB-UniRule"/>
</dbReference>
<feature type="binding site" evidence="4">
    <location>
        <position position="59"/>
    </location>
    <ligand>
        <name>substrate</name>
    </ligand>
</feature>
<dbReference type="Proteomes" id="UP000545286">
    <property type="component" value="Unassembled WGS sequence"/>
</dbReference>
<dbReference type="Gene3D" id="3.40.50.40">
    <property type="match status" value="1"/>
</dbReference>
<evidence type="ECO:0000259" key="6">
    <source>
        <dbReference type="Pfam" id="PF00710"/>
    </source>
</evidence>
<comment type="similarity">
    <text evidence="1">Belongs to the asparaginase 1 family.</text>
</comment>
<feature type="domain" description="L-asparaginase N-terminal" evidence="6">
    <location>
        <begin position="10"/>
        <end position="183"/>
    </location>
</feature>
<feature type="active site" evidence="5">
    <location>
        <position position="18"/>
    </location>
</feature>
<evidence type="ECO:0000256" key="3">
    <source>
        <dbReference type="PIRSR" id="PIRSR001220-1"/>
    </source>
</evidence>
<protein>
    <recommendedName>
        <fullName evidence="2">asparaginase</fullName>
        <ecNumber evidence="2">3.5.1.1</ecNumber>
    </recommendedName>
</protein>
<dbReference type="Pfam" id="PF17763">
    <property type="entry name" value="Asparaginase_C"/>
    <property type="match status" value="1"/>
</dbReference>
<dbReference type="EMBL" id="JACHWJ010000006">
    <property type="protein sequence ID" value="MBB2959349.1"/>
    <property type="molecule type" value="Genomic_DNA"/>
</dbReference>
<dbReference type="PIRSF" id="PIRSF500176">
    <property type="entry name" value="L_ASNase"/>
    <property type="match status" value="1"/>
</dbReference>
<evidence type="ECO:0000256" key="2">
    <source>
        <dbReference type="ARBA" id="ARBA00012920"/>
    </source>
</evidence>
<dbReference type="InterPro" id="IPR006034">
    <property type="entry name" value="Asparaginase/glutaminase-like"/>
</dbReference>
<evidence type="ECO:0000313" key="8">
    <source>
        <dbReference type="EMBL" id="MBB2959349.1"/>
    </source>
</evidence>
<dbReference type="PROSITE" id="PS00144">
    <property type="entry name" value="ASN_GLN_ASE_1"/>
    <property type="match status" value="1"/>
</dbReference>
<feature type="binding site" evidence="4">
    <location>
        <begin position="92"/>
        <end position="93"/>
    </location>
    <ligand>
        <name>substrate</name>
    </ligand>
</feature>
<evidence type="ECO:0000256" key="5">
    <source>
        <dbReference type="PROSITE-ProRule" id="PRU10099"/>
    </source>
</evidence>
<gene>
    <name evidence="8" type="ORF">FHX72_003514</name>
</gene>
<dbReference type="PANTHER" id="PTHR11707">
    <property type="entry name" value="L-ASPARAGINASE"/>
    <property type="match status" value="1"/>
</dbReference>
<reference evidence="8 9" key="1">
    <citation type="submission" date="2020-08" db="EMBL/GenBank/DDBJ databases">
        <title>Sequencing the genomes of 1000 actinobacteria strains.</title>
        <authorList>
            <person name="Klenk H.-P."/>
        </authorList>
    </citation>
    <scope>NUCLEOTIDE SEQUENCE [LARGE SCALE GENOMIC DNA]</scope>
    <source>
        <strain evidence="8 9">DSM 20419</strain>
    </source>
</reference>
<comment type="caution">
    <text evidence="8">The sequence shown here is derived from an EMBL/GenBank/DDBJ whole genome shotgun (WGS) entry which is preliminary data.</text>
</comment>
<feature type="active site" description="O-isoaspartyl threonine intermediate" evidence="3">
    <location>
        <position position="18"/>
    </location>
</feature>
<dbReference type="RefSeq" id="WP_068481511.1">
    <property type="nucleotide sequence ID" value="NZ_CZJS01000114.1"/>
</dbReference>
<name>A0A7W4URL0_9MICO</name>
<dbReference type="OrthoDB" id="9788068at2"/>
<dbReference type="InterPro" id="IPR020827">
    <property type="entry name" value="Asparaginase/glutaminase_AS1"/>
</dbReference>
<proteinExistence type="inferred from homology"/>
<feature type="domain" description="Asparaginase/glutaminase C-terminal" evidence="7">
    <location>
        <begin position="195"/>
        <end position="310"/>
    </location>
</feature>
<dbReference type="InterPro" id="IPR027473">
    <property type="entry name" value="L-asparaginase_C"/>
</dbReference>
<evidence type="ECO:0000313" key="9">
    <source>
        <dbReference type="Proteomes" id="UP000545286"/>
    </source>
</evidence>
<evidence type="ECO:0000256" key="4">
    <source>
        <dbReference type="PIRSR" id="PIRSR001220-2"/>
    </source>
</evidence>
<keyword evidence="8" id="KW-0378">Hydrolase</keyword>
<dbReference type="InterPro" id="IPR037152">
    <property type="entry name" value="L-asparaginase_N_sf"/>
</dbReference>
<evidence type="ECO:0000256" key="1">
    <source>
        <dbReference type="ARBA" id="ARBA00010518"/>
    </source>
</evidence>
<accession>A0A7W4URL0</accession>
<dbReference type="Pfam" id="PF00710">
    <property type="entry name" value="Asparaginase"/>
    <property type="match status" value="1"/>
</dbReference>
<dbReference type="SUPFAM" id="SSF53774">
    <property type="entry name" value="Glutaminase/Asparaginase"/>
    <property type="match status" value="1"/>
</dbReference>
<dbReference type="EC" id="3.5.1.1" evidence="2"/>
<dbReference type="PRINTS" id="PR00139">
    <property type="entry name" value="ASNGLNASE"/>
</dbReference>
<dbReference type="PIRSF" id="PIRSF001220">
    <property type="entry name" value="L-ASNase_gatD"/>
    <property type="match status" value="1"/>
</dbReference>
<organism evidence="8 9">
    <name type="scientific">Pseudoclavibacter helvolus</name>
    <dbReference type="NCBI Taxonomy" id="255205"/>
    <lineage>
        <taxon>Bacteria</taxon>
        <taxon>Bacillati</taxon>
        <taxon>Actinomycetota</taxon>
        <taxon>Actinomycetes</taxon>
        <taxon>Micrococcales</taxon>
        <taxon>Microbacteriaceae</taxon>
        <taxon>Pseudoclavibacter</taxon>
    </lineage>
</organism>
<dbReference type="InterPro" id="IPR027474">
    <property type="entry name" value="L-asparaginase_N"/>
</dbReference>
<dbReference type="SFLD" id="SFLDS00057">
    <property type="entry name" value="Glutaminase/Asparaginase"/>
    <property type="match status" value="1"/>
</dbReference>
<dbReference type="AlphaFoldDB" id="A0A7W4URL0"/>